<comment type="caution">
    <text evidence="2">The sequence shown here is derived from an EMBL/GenBank/DDBJ whole genome shotgun (WGS) entry which is preliminary data.</text>
</comment>
<dbReference type="AlphaFoldDB" id="A0AAD7CY63"/>
<evidence type="ECO:0000256" key="1">
    <source>
        <dbReference type="SAM" id="MobiDB-lite"/>
    </source>
</evidence>
<accession>A0AAD7CY63</accession>
<reference evidence="2" key="1">
    <citation type="submission" date="2023-03" db="EMBL/GenBank/DDBJ databases">
        <title>Massive genome expansion in bonnet fungi (Mycena s.s.) driven by repeated elements and novel gene families across ecological guilds.</title>
        <authorList>
            <consortium name="Lawrence Berkeley National Laboratory"/>
            <person name="Harder C.B."/>
            <person name="Miyauchi S."/>
            <person name="Viragh M."/>
            <person name="Kuo A."/>
            <person name="Thoen E."/>
            <person name="Andreopoulos B."/>
            <person name="Lu D."/>
            <person name="Skrede I."/>
            <person name="Drula E."/>
            <person name="Henrissat B."/>
            <person name="Morin E."/>
            <person name="Kohler A."/>
            <person name="Barry K."/>
            <person name="LaButti K."/>
            <person name="Morin E."/>
            <person name="Salamov A."/>
            <person name="Lipzen A."/>
            <person name="Mereny Z."/>
            <person name="Hegedus B."/>
            <person name="Baldrian P."/>
            <person name="Stursova M."/>
            <person name="Weitz H."/>
            <person name="Taylor A."/>
            <person name="Grigoriev I.V."/>
            <person name="Nagy L.G."/>
            <person name="Martin F."/>
            <person name="Kauserud H."/>
        </authorList>
    </citation>
    <scope>NUCLEOTIDE SEQUENCE</scope>
    <source>
        <strain evidence="2">CBHHK067</strain>
    </source>
</reference>
<keyword evidence="3" id="KW-1185">Reference proteome</keyword>
<feature type="region of interest" description="Disordered" evidence="1">
    <location>
        <begin position="1"/>
        <end position="38"/>
    </location>
</feature>
<feature type="compositionally biased region" description="Low complexity" evidence="1">
    <location>
        <begin position="23"/>
        <end position="36"/>
    </location>
</feature>
<name>A0AAD7CY63_MYCRO</name>
<dbReference type="EMBL" id="JARKIE010000184">
    <property type="protein sequence ID" value="KAJ7669784.1"/>
    <property type="molecule type" value="Genomic_DNA"/>
</dbReference>
<sequence length="98" mass="11059">MPRRPRSPQTERRPRWVSRRAARPGAAAARAGAEGAPARRRRLCAAGGMWERGRGREYLRAPRRPAEWSCRRRGKRGGAGISAFGRALMPAWLRARRS</sequence>
<feature type="non-terminal residue" evidence="2">
    <location>
        <position position="1"/>
    </location>
</feature>
<protein>
    <submittedName>
        <fullName evidence="2">Uncharacterized protein</fullName>
    </submittedName>
</protein>
<gene>
    <name evidence="2" type="ORF">B0H17DRAFT_1086420</name>
</gene>
<dbReference type="Proteomes" id="UP001221757">
    <property type="component" value="Unassembled WGS sequence"/>
</dbReference>
<evidence type="ECO:0000313" key="3">
    <source>
        <dbReference type="Proteomes" id="UP001221757"/>
    </source>
</evidence>
<evidence type="ECO:0000313" key="2">
    <source>
        <dbReference type="EMBL" id="KAJ7669784.1"/>
    </source>
</evidence>
<organism evidence="2 3">
    <name type="scientific">Mycena rosella</name>
    <name type="common">Pink bonnet</name>
    <name type="synonym">Agaricus rosellus</name>
    <dbReference type="NCBI Taxonomy" id="1033263"/>
    <lineage>
        <taxon>Eukaryota</taxon>
        <taxon>Fungi</taxon>
        <taxon>Dikarya</taxon>
        <taxon>Basidiomycota</taxon>
        <taxon>Agaricomycotina</taxon>
        <taxon>Agaricomycetes</taxon>
        <taxon>Agaricomycetidae</taxon>
        <taxon>Agaricales</taxon>
        <taxon>Marasmiineae</taxon>
        <taxon>Mycenaceae</taxon>
        <taxon>Mycena</taxon>
    </lineage>
</organism>
<proteinExistence type="predicted"/>